<proteinExistence type="predicted"/>
<dbReference type="InterPro" id="IPR029069">
    <property type="entry name" value="HotDog_dom_sf"/>
</dbReference>
<dbReference type="OrthoDB" id="5538558at2759"/>
<organism evidence="2 3">
    <name type="scientific">Coniochaeta pulveracea</name>
    <dbReference type="NCBI Taxonomy" id="177199"/>
    <lineage>
        <taxon>Eukaryota</taxon>
        <taxon>Fungi</taxon>
        <taxon>Dikarya</taxon>
        <taxon>Ascomycota</taxon>
        <taxon>Pezizomycotina</taxon>
        <taxon>Sordariomycetes</taxon>
        <taxon>Sordariomycetidae</taxon>
        <taxon>Coniochaetales</taxon>
        <taxon>Coniochaetaceae</taxon>
        <taxon>Coniochaeta</taxon>
    </lineage>
</organism>
<dbReference type="PANTHER" id="PTHR31793">
    <property type="entry name" value="4-HYDROXYBENZOYL-COA THIOESTERASE FAMILY MEMBER"/>
    <property type="match status" value="1"/>
</dbReference>
<evidence type="ECO:0008006" key="4">
    <source>
        <dbReference type="Google" id="ProtNLM"/>
    </source>
</evidence>
<dbReference type="SUPFAM" id="SSF54637">
    <property type="entry name" value="Thioesterase/thiol ester dehydrase-isomerase"/>
    <property type="match status" value="1"/>
</dbReference>
<protein>
    <recommendedName>
        <fullName evidence="4">Thioesterase/thiol ester dehydrase-isomerase</fullName>
    </recommendedName>
</protein>
<dbReference type="Gene3D" id="3.10.129.10">
    <property type="entry name" value="Hotdog Thioesterase"/>
    <property type="match status" value="1"/>
</dbReference>
<dbReference type="GO" id="GO:0047617">
    <property type="term" value="F:fatty acyl-CoA hydrolase activity"/>
    <property type="evidence" value="ECO:0007669"/>
    <property type="project" value="TreeGrafter"/>
</dbReference>
<evidence type="ECO:0000313" key="2">
    <source>
        <dbReference type="EMBL" id="RKU41327.1"/>
    </source>
</evidence>
<keyword evidence="3" id="KW-1185">Reference proteome</keyword>
<dbReference type="InterPro" id="IPR050563">
    <property type="entry name" value="4-hydroxybenzoyl-CoA_TE"/>
</dbReference>
<dbReference type="Proteomes" id="UP000275385">
    <property type="component" value="Unassembled WGS sequence"/>
</dbReference>
<reference evidence="2 3" key="1">
    <citation type="submission" date="2018-08" db="EMBL/GenBank/DDBJ databases">
        <title>Draft genome of the lignicolous fungus Coniochaeta pulveracea.</title>
        <authorList>
            <person name="Borstlap C.J."/>
            <person name="De Witt R.N."/>
            <person name="Botha A."/>
            <person name="Volschenk H."/>
        </authorList>
    </citation>
    <scope>NUCLEOTIDE SEQUENCE [LARGE SCALE GENOMIC DNA]</scope>
    <source>
        <strain evidence="2 3">CAB683</strain>
    </source>
</reference>
<comment type="caution">
    <text evidence="2">The sequence shown here is derived from an EMBL/GenBank/DDBJ whole genome shotgun (WGS) entry which is preliminary data.</text>
</comment>
<feature type="compositionally biased region" description="Pro residues" evidence="1">
    <location>
        <begin position="34"/>
        <end position="44"/>
    </location>
</feature>
<dbReference type="Pfam" id="PF13279">
    <property type="entry name" value="4HBT_2"/>
    <property type="match status" value="1"/>
</dbReference>
<dbReference type="AlphaFoldDB" id="A0A420Y075"/>
<accession>A0A420Y075</accession>
<evidence type="ECO:0000256" key="1">
    <source>
        <dbReference type="SAM" id="MobiDB-lite"/>
    </source>
</evidence>
<dbReference type="CDD" id="cd00586">
    <property type="entry name" value="4HBT"/>
    <property type="match status" value="1"/>
</dbReference>
<sequence length="291" mass="32940">MPPRPRLLLVCGQRIRASERHHFSSASPTRPKEILPPSPPPPPSRWLSDLRSRVGKCIIFGCNAAQIAKAAGILRVLAEDWRRLTAGSDGFLTGGRRGLEGQKVAWGEQDSFGHVNNVNYFRYAESARVNWITNFAVHVDAAHRAQWSELMTPKETGLIMRTLKAEYKFPMTYPDRISVYHKLRVDPSSSSAPQSAFVLDCIVLSHNARRIAAKLEEDIVIYDYKAARKTAMPDYMVAFFSETFQLQEKELRRARARIWGLIGEVEHLEKETWNRPDAFEETGSSGQVTTT</sequence>
<evidence type="ECO:0000313" key="3">
    <source>
        <dbReference type="Proteomes" id="UP000275385"/>
    </source>
</evidence>
<dbReference type="PANTHER" id="PTHR31793:SF39">
    <property type="entry name" value="THIOESTERASE_THIOL ESTER DEHYDRASE-ISOMERASE"/>
    <property type="match status" value="1"/>
</dbReference>
<name>A0A420Y075_9PEZI</name>
<gene>
    <name evidence="2" type="ORF">DL546_003042</name>
</gene>
<feature type="region of interest" description="Disordered" evidence="1">
    <location>
        <begin position="20"/>
        <end position="44"/>
    </location>
</feature>
<dbReference type="EMBL" id="QVQW01000077">
    <property type="protein sequence ID" value="RKU41327.1"/>
    <property type="molecule type" value="Genomic_DNA"/>
</dbReference>